<protein>
    <submittedName>
        <fullName evidence="1">Uncharacterized protein</fullName>
    </submittedName>
</protein>
<sequence length="210" mass="23189">MLCVPHAFLGYRAPRHSAGKGRGIKNCARISFDDCSPSPLSFVVQLISFGRLIRALFCLIVYHFLTRPPVSVTHLVLPSTLCIAISDGHPDRPHAFFHPSSSSTDSSAVLPLPRILPYLSLSILHLTSCVSINRTPIRNPFKASCSLMRYSHFLTIQSSQNHTHESPWQSSSPKPTRAATNPGPYHDGLLVCDVVSRRTPTTRSFPFLST</sequence>
<keyword evidence="2" id="KW-1185">Reference proteome</keyword>
<reference evidence="1" key="1">
    <citation type="journal article" date="2021" name="New Phytol.">
        <title>Evolutionary innovations through gain and loss of genes in the ectomycorrhizal Boletales.</title>
        <authorList>
            <person name="Wu G."/>
            <person name="Miyauchi S."/>
            <person name="Morin E."/>
            <person name="Kuo A."/>
            <person name="Drula E."/>
            <person name="Varga T."/>
            <person name="Kohler A."/>
            <person name="Feng B."/>
            <person name="Cao Y."/>
            <person name="Lipzen A."/>
            <person name="Daum C."/>
            <person name="Hundley H."/>
            <person name="Pangilinan J."/>
            <person name="Johnson J."/>
            <person name="Barry K."/>
            <person name="LaButti K."/>
            <person name="Ng V."/>
            <person name="Ahrendt S."/>
            <person name="Min B."/>
            <person name="Choi I.G."/>
            <person name="Park H."/>
            <person name="Plett J.M."/>
            <person name="Magnuson J."/>
            <person name="Spatafora J.W."/>
            <person name="Nagy L.G."/>
            <person name="Henrissat B."/>
            <person name="Grigoriev I.V."/>
            <person name="Yang Z.L."/>
            <person name="Xu J."/>
            <person name="Martin F.M."/>
        </authorList>
    </citation>
    <scope>NUCLEOTIDE SEQUENCE</scope>
    <source>
        <strain evidence="1">KUC20120723A-06</strain>
    </source>
</reference>
<accession>A0ACB8BV72</accession>
<gene>
    <name evidence="1" type="ORF">BV22DRAFT_112477</name>
</gene>
<dbReference type="EMBL" id="MU266339">
    <property type="protein sequence ID" value="KAH7929604.1"/>
    <property type="molecule type" value="Genomic_DNA"/>
</dbReference>
<dbReference type="Proteomes" id="UP000790709">
    <property type="component" value="Unassembled WGS sequence"/>
</dbReference>
<evidence type="ECO:0000313" key="2">
    <source>
        <dbReference type="Proteomes" id="UP000790709"/>
    </source>
</evidence>
<evidence type="ECO:0000313" key="1">
    <source>
        <dbReference type="EMBL" id="KAH7929604.1"/>
    </source>
</evidence>
<organism evidence="1 2">
    <name type="scientific">Leucogyrophana mollusca</name>
    <dbReference type="NCBI Taxonomy" id="85980"/>
    <lineage>
        <taxon>Eukaryota</taxon>
        <taxon>Fungi</taxon>
        <taxon>Dikarya</taxon>
        <taxon>Basidiomycota</taxon>
        <taxon>Agaricomycotina</taxon>
        <taxon>Agaricomycetes</taxon>
        <taxon>Agaricomycetidae</taxon>
        <taxon>Boletales</taxon>
        <taxon>Boletales incertae sedis</taxon>
        <taxon>Leucogyrophana</taxon>
    </lineage>
</organism>
<comment type="caution">
    <text evidence="1">The sequence shown here is derived from an EMBL/GenBank/DDBJ whole genome shotgun (WGS) entry which is preliminary data.</text>
</comment>
<name>A0ACB8BV72_9AGAM</name>
<proteinExistence type="predicted"/>